<evidence type="ECO:0000256" key="3">
    <source>
        <dbReference type="ARBA" id="ARBA00023274"/>
    </source>
</evidence>
<dbReference type="FunFam" id="3.30.190.20:FF:000009">
    <property type="entry name" value="Ribosomal protein L10a"/>
    <property type="match status" value="2"/>
</dbReference>
<accession>A0A0E0EP00</accession>
<dbReference type="SFLD" id="SFLDG01202">
    <property type="entry name" value="SUF2.2"/>
    <property type="match status" value="1"/>
</dbReference>
<feature type="region of interest" description="Disordered" evidence="4">
    <location>
        <begin position="259"/>
        <end position="306"/>
    </location>
</feature>
<dbReference type="AlphaFoldDB" id="A0A0E0EP00"/>
<evidence type="ECO:0000256" key="2">
    <source>
        <dbReference type="ARBA" id="ARBA00022980"/>
    </source>
</evidence>
<protein>
    <recommendedName>
        <fullName evidence="5">GST N-terminal domain-containing protein</fullName>
    </recommendedName>
</protein>
<dbReference type="SUPFAM" id="SSF56808">
    <property type="entry name" value="Ribosomal protein L1"/>
    <property type="match status" value="2"/>
</dbReference>
<dbReference type="GO" id="GO:0009507">
    <property type="term" value="C:chloroplast"/>
    <property type="evidence" value="ECO:0007669"/>
    <property type="project" value="TreeGrafter"/>
</dbReference>
<dbReference type="FunFam" id="3.40.30.10:FF:000120">
    <property type="entry name" value="Thioredoxin family protein"/>
    <property type="match status" value="1"/>
</dbReference>
<dbReference type="PANTHER" id="PTHR45288:SF1">
    <property type="entry name" value="THIOREDOXIN FAMILY PROTEIN"/>
    <property type="match status" value="1"/>
</dbReference>
<keyword evidence="7" id="KW-1185">Reference proteome</keyword>
<reference evidence="6" key="1">
    <citation type="submission" date="2015-04" db="UniProtKB">
        <authorList>
            <consortium name="EnsemblPlants"/>
        </authorList>
    </citation>
    <scope>IDENTIFICATION</scope>
</reference>
<dbReference type="CDD" id="cd00403">
    <property type="entry name" value="Ribosomal_L1"/>
    <property type="match status" value="2"/>
</dbReference>
<dbReference type="SFLD" id="SFLDG01181">
    <property type="entry name" value="SUF2"/>
    <property type="match status" value="1"/>
</dbReference>
<sequence>MSKLQTEALKEAISQVVADCKEKNRKFTETVELQIGLKNYDPQKDKRFSGSVKLPHIPRPKMKVCMLGDAQHVEEAEKIGLDYMDVEALKKMNKNKKLVKKLAKKYHAFLASEAIIKQIPRLLGPGKFPTLVTHQESLESKVNETKATVKFQLKKVLCMGVAVGNLSMEEKQIQQNIQMSVNFLVSLLKKNWQNVRCLYIKSTMGKPYRPPIFFSFSFVASSSIPPVCAMAATALHLPPLLLARRLRFSSAAASTSTSRRTTRLSAQLDDTAAASTSTSDKPAAASFAPPPDFKPPEPKTFEVKPGQSDDIATASLAIPFRLGTGVFALGYSVSLVSPDEVAPDEYALDFQGRKVKESSKIGQCPRPEKPIEIYEFEGCPFCRKVREMVAVLDLDVLFYPCPKNGPTFRPKVLEMGGKQQFPYMVDPNTGVAMYESDAIIKYLADKYGDGTVPIMLSLGILTTITAGLAMSGRSGKGSKYTPAKLPPEPIELWAYEGSPFCKIVRETLVELELPHLLHSCARGSPRRQEFLKKYGIFQAPYIEDPNTGVKIKLQSEVLKEAISQVVGESKEKGRKFTETVELQIGLKNYDPQKDKRFSGSVKLPHIPRPKMKVCMLGDAQHVEEAEKIGLDYMDVEALKKMNKNKKLVKKLAKKYHAFLASEAIIKQIPRLLGPGKFPTLVTHQESLESKVNETKATVKFQLKKVLCMGVAVGNLSMEEKQIQQNIQMSVNFLVSLLKKNWQNVRCLYIKSTMGKPTRVF</sequence>
<dbReference type="Gramene" id="OMERI08G18330.1">
    <property type="protein sequence ID" value="OMERI08G18330.1"/>
    <property type="gene ID" value="OMERI08G18330"/>
</dbReference>
<dbReference type="Pfam" id="PF13417">
    <property type="entry name" value="GST_N_3"/>
    <property type="match status" value="2"/>
</dbReference>
<dbReference type="GO" id="GO:1990904">
    <property type="term" value="C:ribonucleoprotein complex"/>
    <property type="evidence" value="ECO:0007669"/>
    <property type="project" value="UniProtKB-KW"/>
</dbReference>
<keyword evidence="2" id="KW-0689">Ribosomal protein</keyword>
<reference evidence="6" key="2">
    <citation type="submission" date="2018-05" db="EMBL/GenBank/DDBJ databases">
        <title>OmerRS3 (Oryza meridionalis Reference Sequence Version 3).</title>
        <authorList>
            <person name="Zhang J."/>
            <person name="Kudrna D."/>
            <person name="Lee S."/>
            <person name="Talag J."/>
            <person name="Welchert J."/>
            <person name="Wing R.A."/>
        </authorList>
    </citation>
    <scope>NUCLEOTIDE SEQUENCE [LARGE SCALE GENOMIC DNA]</scope>
    <source>
        <strain evidence="6">cv. OR44</strain>
    </source>
</reference>
<dbReference type="Proteomes" id="UP000008021">
    <property type="component" value="Chromosome 8"/>
</dbReference>
<evidence type="ECO:0000313" key="6">
    <source>
        <dbReference type="EnsemblPlants" id="OMERI08G18330.1"/>
    </source>
</evidence>
<name>A0A0E0EP00_9ORYZ</name>
<dbReference type="GO" id="GO:0005840">
    <property type="term" value="C:ribosome"/>
    <property type="evidence" value="ECO:0007669"/>
    <property type="project" value="UniProtKB-KW"/>
</dbReference>
<dbReference type="InterPro" id="IPR028364">
    <property type="entry name" value="Ribosomal_uL1/biogenesis"/>
</dbReference>
<dbReference type="PANTHER" id="PTHR45288">
    <property type="entry name" value="THIOREDOXIN FAMILY PROTEIN"/>
    <property type="match status" value="1"/>
</dbReference>
<evidence type="ECO:0000259" key="5">
    <source>
        <dbReference type="PROSITE" id="PS50404"/>
    </source>
</evidence>
<dbReference type="PROSITE" id="PS50404">
    <property type="entry name" value="GST_NTER"/>
    <property type="match status" value="1"/>
</dbReference>
<organism evidence="6">
    <name type="scientific">Oryza meridionalis</name>
    <dbReference type="NCBI Taxonomy" id="40149"/>
    <lineage>
        <taxon>Eukaryota</taxon>
        <taxon>Viridiplantae</taxon>
        <taxon>Streptophyta</taxon>
        <taxon>Embryophyta</taxon>
        <taxon>Tracheophyta</taxon>
        <taxon>Spermatophyta</taxon>
        <taxon>Magnoliopsida</taxon>
        <taxon>Liliopsida</taxon>
        <taxon>Poales</taxon>
        <taxon>Poaceae</taxon>
        <taxon>BOP clade</taxon>
        <taxon>Oryzoideae</taxon>
        <taxon>Oryzeae</taxon>
        <taxon>Oryzinae</taxon>
        <taxon>Oryza</taxon>
    </lineage>
</organism>
<dbReference type="InterPro" id="IPR023674">
    <property type="entry name" value="Ribosomal_uL1-like"/>
</dbReference>
<evidence type="ECO:0000256" key="4">
    <source>
        <dbReference type="SAM" id="MobiDB-lite"/>
    </source>
</evidence>
<evidence type="ECO:0000313" key="7">
    <source>
        <dbReference type="Proteomes" id="UP000008021"/>
    </source>
</evidence>
<proteinExistence type="inferred from homology"/>
<feature type="compositionally biased region" description="Low complexity" evidence="4">
    <location>
        <begin position="259"/>
        <end position="287"/>
    </location>
</feature>
<evidence type="ECO:0000256" key="1">
    <source>
        <dbReference type="ARBA" id="ARBA00010531"/>
    </source>
</evidence>
<dbReference type="InterPro" id="IPR040079">
    <property type="entry name" value="Glutathione_S-Trfase"/>
</dbReference>
<dbReference type="PROSITE" id="PS51354">
    <property type="entry name" value="GLUTAREDOXIN_2"/>
    <property type="match status" value="1"/>
</dbReference>
<dbReference type="Gene3D" id="3.40.30.10">
    <property type="entry name" value="Glutaredoxin"/>
    <property type="match status" value="2"/>
</dbReference>
<dbReference type="Gene3D" id="3.30.190.20">
    <property type="match status" value="3"/>
</dbReference>
<dbReference type="CDD" id="cd03041">
    <property type="entry name" value="GST_N_2GST_N"/>
    <property type="match status" value="1"/>
</dbReference>
<dbReference type="Pfam" id="PF00687">
    <property type="entry name" value="Ribosomal_L1"/>
    <property type="match status" value="2"/>
</dbReference>
<dbReference type="SUPFAM" id="SSF52833">
    <property type="entry name" value="Thioredoxin-like"/>
    <property type="match status" value="2"/>
</dbReference>
<comment type="similarity">
    <text evidence="1">Belongs to the universal ribosomal protein uL1 family.</text>
</comment>
<dbReference type="EnsemblPlants" id="OMERI08G18330.1">
    <property type="protein sequence ID" value="OMERI08G18330.1"/>
    <property type="gene ID" value="OMERI08G18330"/>
</dbReference>
<dbReference type="eggNOG" id="ENOG502QUYC">
    <property type="taxonomic scope" value="Eukaryota"/>
</dbReference>
<dbReference type="InterPro" id="IPR036249">
    <property type="entry name" value="Thioredoxin-like_sf"/>
</dbReference>
<dbReference type="InterPro" id="IPR016095">
    <property type="entry name" value="Ribosomal_uL1_3-a/b-sand"/>
</dbReference>
<dbReference type="Gene3D" id="3.40.50.790">
    <property type="match status" value="1"/>
</dbReference>
<dbReference type="InterPro" id="IPR004045">
    <property type="entry name" value="Glutathione_S-Trfase_N"/>
</dbReference>
<dbReference type="FunFam" id="3.40.50.790:FF:000002">
    <property type="entry name" value="Ribosomal protein"/>
    <property type="match status" value="2"/>
</dbReference>
<feature type="domain" description="GST N-terminal" evidence="5">
    <location>
        <begin position="369"/>
        <end position="451"/>
    </location>
</feature>
<keyword evidence="3" id="KW-0687">Ribonucleoprotein</keyword>
<dbReference type="FunFam" id="3.30.190.20:FF:000006">
    <property type="entry name" value="Ribosomal protein"/>
    <property type="match status" value="2"/>
</dbReference>
<dbReference type="SFLD" id="SFLDS00019">
    <property type="entry name" value="Glutathione_Transferase_(cytos"/>
    <property type="match status" value="1"/>
</dbReference>
<dbReference type="STRING" id="40149.A0A0E0EP00"/>